<comment type="caution">
    <text evidence="1">The sequence shown here is derived from an EMBL/GenBank/DDBJ whole genome shotgun (WGS) entry which is preliminary data.</text>
</comment>
<dbReference type="AlphaFoldDB" id="A0A8H7RD70"/>
<protein>
    <submittedName>
        <fullName evidence="1">Uncharacterized protein</fullName>
    </submittedName>
</protein>
<sequence length="240" mass="27912">MKRISAEMASLNTKLMPYSTSKLALCPRVSYEEREKKYRQFIEDKNAERSEQVPPEPPLEPFTRFSFNIDLLKNYVIYRSITGLSRVEDKIQLGTMIREITHLADLHLQWGPKDVREVFYSAKILLIIINNCLKEASISGSTTFEFQVIVFLLVVLYSGARPSSISKSVKHDDAKYMQWKHVQIWRQGRDERGYKINVVIQLPHLKGRGKYFSESNRTFKKTFSSAVTDGVGYERNYPYP</sequence>
<dbReference type="Proteomes" id="UP000603453">
    <property type="component" value="Unassembled WGS sequence"/>
</dbReference>
<evidence type="ECO:0000313" key="2">
    <source>
        <dbReference type="Proteomes" id="UP000603453"/>
    </source>
</evidence>
<reference evidence="1" key="1">
    <citation type="submission" date="2020-12" db="EMBL/GenBank/DDBJ databases">
        <title>Metabolic potential, ecology and presence of endohyphal bacteria is reflected in genomic diversity of Mucoromycotina.</title>
        <authorList>
            <person name="Muszewska A."/>
            <person name="Okrasinska A."/>
            <person name="Steczkiewicz K."/>
            <person name="Drgas O."/>
            <person name="Orlowska M."/>
            <person name="Perlinska-Lenart U."/>
            <person name="Aleksandrzak-Piekarczyk T."/>
            <person name="Szatraj K."/>
            <person name="Zielenkiewicz U."/>
            <person name="Pilsyk S."/>
            <person name="Malc E."/>
            <person name="Mieczkowski P."/>
            <person name="Kruszewska J.S."/>
            <person name="Biernat P."/>
            <person name="Pawlowska J."/>
        </authorList>
    </citation>
    <scope>NUCLEOTIDE SEQUENCE</scope>
    <source>
        <strain evidence="1">WA0000017839</strain>
    </source>
</reference>
<organism evidence="1 2">
    <name type="scientific">Mucor saturninus</name>
    <dbReference type="NCBI Taxonomy" id="64648"/>
    <lineage>
        <taxon>Eukaryota</taxon>
        <taxon>Fungi</taxon>
        <taxon>Fungi incertae sedis</taxon>
        <taxon>Mucoromycota</taxon>
        <taxon>Mucoromycotina</taxon>
        <taxon>Mucoromycetes</taxon>
        <taxon>Mucorales</taxon>
        <taxon>Mucorineae</taxon>
        <taxon>Mucoraceae</taxon>
        <taxon>Mucor</taxon>
    </lineage>
</organism>
<accession>A0A8H7RD70</accession>
<dbReference type="OrthoDB" id="4809756at2759"/>
<gene>
    <name evidence="1" type="ORF">INT47_010199</name>
</gene>
<keyword evidence="2" id="KW-1185">Reference proteome</keyword>
<name>A0A8H7RD70_9FUNG</name>
<dbReference type="EMBL" id="JAEPRD010000019">
    <property type="protein sequence ID" value="KAG2208503.1"/>
    <property type="molecule type" value="Genomic_DNA"/>
</dbReference>
<proteinExistence type="predicted"/>
<evidence type="ECO:0000313" key="1">
    <source>
        <dbReference type="EMBL" id="KAG2208503.1"/>
    </source>
</evidence>